<dbReference type="AlphaFoldDB" id="A0AB34IXS8"/>
<dbReference type="GO" id="GO:0008270">
    <property type="term" value="F:zinc ion binding"/>
    <property type="evidence" value="ECO:0007669"/>
    <property type="project" value="UniProtKB-KW"/>
</dbReference>
<accession>A0AB34IXS8</accession>
<feature type="compositionally biased region" description="Basic residues" evidence="2">
    <location>
        <begin position="344"/>
        <end position="354"/>
    </location>
</feature>
<reference evidence="4 5" key="1">
    <citation type="journal article" date="2024" name="Science">
        <title>Giant polyketide synthase enzymes in the biosynthesis of giant marine polyether toxins.</title>
        <authorList>
            <person name="Fallon T.R."/>
            <person name="Shende V.V."/>
            <person name="Wierzbicki I.H."/>
            <person name="Pendleton A.L."/>
            <person name="Watervoot N.F."/>
            <person name="Auber R.P."/>
            <person name="Gonzalez D.J."/>
            <person name="Wisecaver J.H."/>
            <person name="Moore B.S."/>
        </authorList>
    </citation>
    <scope>NUCLEOTIDE SEQUENCE [LARGE SCALE GENOMIC DNA]</scope>
    <source>
        <strain evidence="4 5">12B1</strain>
    </source>
</reference>
<evidence type="ECO:0000259" key="3">
    <source>
        <dbReference type="PROSITE" id="PS50089"/>
    </source>
</evidence>
<keyword evidence="1" id="KW-0863">Zinc-finger</keyword>
<feature type="region of interest" description="Disordered" evidence="2">
    <location>
        <begin position="458"/>
        <end position="586"/>
    </location>
</feature>
<dbReference type="PROSITE" id="PS50089">
    <property type="entry name" value="ZF_RING_2"/>
    <property type="match status" value="1"/>
</dbReference>
<evidence type="ECO:0000256" key="2">
    <source>
        <dbReference type="SAM" id="MobiDB-lite"/>
    </source>
</evidence>
<feature type="domain" description="RING-type" evidence="3">
    <location>
        <begin position="595"/>
        <end position="634"/>
    </location>
</feature>
<evidence type="ECO:0000313" key="5">
    <source>
        <dbReference type="Proteomes" id="UP001515480"/>
    </source>
</evidence>
<feature type="region of interest" description="Disordered" evidence="2">
    <location>
        <begin position="96"/>
        <end position="130"/>
    </location>
</feature>
<feature type="compositionally biased region" description="Pro residues" evidence="2">
    <location>
        <begin position="115"/>
        <end position="128"/>
    </location>
</feature>
<evidence type="ECO:0000313" key="4">
    <source>
        <dbReference type="EMBL" id="KAL1507882.1"/>
    </source>
</evidence>
<feature type="region of interest" description="Disordered" evidence="2">
    <location>
        <begin position="191"/>
        <end position="224"/>
    </location>
</feature>
<feature type="compositionally biased region" description="Low complexity" evidence="2">
    <location>
        <begin position="213"/>
        <end position="222"/>
    </location>
</feature>
<protein>
    <recommendedName>
        <fullName evidence="3">RING-type domain-containing protein</fullName>
    </recommendedName>
</protein>
<feature type="region of interest" description="Disordered" evidence="2">
    <location>
        <begin position="340"/>
        <end position="401"/>
    </location>
</feature>
<feature type="compositionally biased region" description="Basic and acidic residues" evidence="2">
    <location>
        <begin position="480"/>
        <end position="498"/>
    </location>
</feature>
<feature type="compositionally biased region" description="Low complexity" evidence="2">
    <location>
        <begin position="96"/>
        <end position="114"/>
    </location>
</feature>
<dbReference type="PANTHER" id="PTHR46519">
    <property type="entry name" value="RING/U-BOX SUPERFAMILY PROTEIN"/>
    <property type="match status" value="1"/>
</dbReference>
<dbReference type="EMBL" id="JBGBPQ010000017">
    <property type="protein sequence ID" value="KAL1507882.1"/>
    <property type="molecule type" value="Genomic_DNA"/>
</dbReference>
<keyword evidence="1" id="KW-0862">Zinc</keyword>
<feature type="compositionally biased region" description="Basic and acidic residues" evidence="2">
    <location>
        <begin position="365"/>
        <end position="381"/>
    </location>
</feature>
<dbReference type="InterPro" id="IPR001841">
    <property type="entry name" value="Znf_RING"/>
</dbReference>
<evidence type="ECO:0000256" key="1">
    <source>
        <dbReference type="PROSITE-ProRule" id="PRU00175"/>
    </source>
</evidence>
<dbReference type="InterPro" id="IPR013083">
    <property type="entry name" value="Znf_RING/FYVE/PHD"/>
</dbReference>
<gene>
    <name evidence="4" type="ORF">AB1Y20_007489</name>
</gene>
<dbReference type="PANTHER" id="PTHR46519:SF2">
    <property type="entry name" value="RING_U-BOX SUPERFAMILY PROTEIN"/>
    <property type="match status" value="1"/>
</dbReference>
<sequence>MRREGAPRWAGEADLRRAAKVTRLKNTPFCTQLAHIVGLQSSHAAPAPPRRAPLPAAAPPAVPPPPLVLRERELLSSWARVSSIDPEYRSKLAALVRTGPPGAPGTRAPRDAPAAAPPRVSPPPPPPRAAVAWEEEAAAKRGEQESALRASELRQLARMERVASLLKSEFRADLEQLISIHSELIAHGISQARRESFDEPAAARAPPSPPAPAAAAAAPEPSRGVEARLRQMEETVHAQLERFAQQSAAQAAALQHVTQLLQANFSLGLSLQEQQGRTAAALYSLAQQRPPASAELAAPPSPRGACEGEAALALARIEAMLRDHSAALRQAACLQQKVAAREKGGRRRNKRLKLRVGGPPDGEEAGERREARACEGMEREASPAGLEGGVPGREAPSVQEGVRGGMASVRRGRASVRGGMAAVRDGRTAVREDTSAVREGNLVEDPPAVRAVREDTVVREGTPAVRGRRASARGGRASRRGRESAREGRASTRRDTSAVREGTLSFPAATSSEDTPPVREDTPAAHEAPPAVRDATPAGLPAHSCRVSTDGLAPSVRKAHEGSRPRRAAGQAAYEGARTGEEAQGGQRGGVEAVCGLCCERPMDAVMYRCGHQCACMQCAYFLLHNKAPCPICRAPVEDVIRVFQVR</sequence>
<dbReference type="SUPFAM" id="SSF57850">
    <property type="entry name" value="RING/U-box"/>
    <property type="match status" value="1"/>
</dbReference>
<comment type="caution">
    <text evidence="4">The sequence shown here is derived from an EMBL/GenBank/DDBJ whole genome shotgun (WGS) entry which is preliminary data.</text>
</comment>
<keyword evidence="1" id="KW-0479">Metal-binding</keyword>
<dbReference type="Pfam" id="PF13920">
    <property type="entry name" value="zf-C3HC4_3"/>
    <property type="match status" value="1"/>
</dbReference>
<dbReference type="Gene3D" id="3.30.40.10">
    <property type="entry name" value="Zinc/RING finger domain, C3HC4 (zinc finger)"/>
    <property type="match status" value="1"/>
</dbReference>
<feature type="compositionally biased region" description="Basic residues" evidence="2">
    <location>
        <begin position="466"/>
        <end position="479"/>
    </location>
</feature>
<name>A0AB34IXS8_PRYPA</name>
<dbReference type="CDD" id="cd16647">
    <property type="entry name" value="mRING-HC-C3HC5_NEU1"/>
    <property type="match status" value="1"/>
</dbReference>
<proteinExistence type="predicted"/>
<keyword evidence="5" id="KW-1185">Reference proteome</keyword>
<dbReference type="Proteomes" id="UP001515480">
    <property type="component" value="Unassembled WGS sequence"/>
</dbReference>
<organism evidence="4 5">
    <name type="scientific">Prymnesium parvum</name>
    <name type="common">Toxic golden alga</name>
    <dbReference type="NCBI Taxonomy" id="97485"/>
    <lineage>
        <taxon>Eukaryota</taxon>
        <taxon>Haptista</taxon>
        <taxon>Haptophyta</taxon>
        <taxon>Prymnesiophyceae</taxon>
        <taxon>Prymnesiales</taxon>
        <taxon>Prymnesiaceae</taxon>
        <taxon>Prymnesium</taxon>
    </lineage>
</organism>